<accession>A0ABR4FRG1</accession>
<name>A0ABR4FRG1_9EURO</name>
<evidence type="ECO:0000259" key="1">
    <source>
        <dbReference type="PROSITE" id="PS50181"/>
    </source>
</evidence>
<dbReference type="Gene3D" id="1.20.1280.50">
    <property type="match status" value="1"/>
</dbReference>
<dbReference type="EMBL" id="JBFTWV010000132">
    <property type="protein sequence ID" value="KAL2785844.1"/>
    <property type="molecule type" value="Genomic_DNA"/>
</dbReference>
<gene>
    <name evidence="2" type="ORF">BJX66DRAFT_328995</name>
</gene>
<dbReference type="InterPro" id="IPR036047">
    <property type="entry name" value="F-box-like_dom_sf"/>
</dbReference>
<dbReference type="InterPro" id="IPR001810">
    <property type="entry name" value="F-box_dom"/>
</dbReference>
<protein>
    <recommendedName>
        <fullName evidence="1">F-box domain-containing protein</fullName>
    </recommendedName>
</protein>
<sequence>MVANFNVYCALCSGCLVSFCDIGSSSPRHLTIRRARVARRTYSRRRGELYYETDDESEEEKVARLEALPWLREVAEADDNSSDTDSIGDPEDDLGYDPELVADSELMWLNEVFALGIAHREPGPRRYFISECFYYDRVYHYDPDEQSRYFAYGVSDLPDPPVFPMHAGCVDILSRAILGVVDVAGIRKEVLYDVMHELADFCRLDLKYGDITGADQDWQCVPGEEYSVICPTDPLDLAELLRSNYAANIPGAQKSLDLGGKVIRDPFRILPIEMIHHILGYLPGESIFALNKASCTVNTRTSNNQFWKRRLVQDMPWFWELQAYLAESQDGAHDYKALYMWLDRRTKPMYAMSGAFMGVANRRRIWGPCSELAGRYYDRLHAEGDGRVLSL</sequence>
<evidence type="ECO:0000313" key="3">
    <source>
        <dbReference type="Proteomes" id="UP001610563"/>
    </source>
</evidence>
<reference evidence="2 3" key="1">
    <citation type="submission" date="2024-07" db="EMBL/GenBank/DDBJ databases">
        <title>Section-level genome sequencing and comparative genomics of Aspergillus sections Usti and Cavernicolus.</title>
        <authorList>
            <consortium name="Lawrence Berkeley National Laboratory"/>
            <person name="Nybo J.L."/>
            <person name="Vesth T.C."/>
            <person name="Theobald S."/>
            <person name="Frisvad J.C."/>
            <person name="Larsen T.O."/>
            <person name="Kjaerboelling I."/>
            <person name="Rothschild-Mancinelli K."/>
            <person name="Lyhne E.K."/>
            <person name="Kogle M.E."/>
            <person name="Barry K."/>
            <person name="Clum A."/>
            <person name="Na H."/>
            <person name="Ledsgaard L."/>
            <person name="Lin J."/>
            <person name="Lipzen A."/>
            <person name="Kuo A."/>
            <person name="Riley R."/>
            <person name="Mondo S."/>
            <person name="Labutti K."/>
            <person name="Haridas S."/>
            <person name="Pangalinan J."/>
            <person name="Salamov A.A."/>
            <person name="Simmons B.A."/>
            <person name="Magnuson J.K."/>
            <person name="Chen J."/>
            <person name="Drula E."/>
            <person name="Henrissat B."/>
            <person name="Wiebenga A."/>
            <person name="Lubbers R.J."/>
            <person name="Gomes A.C."/>
            <person name="Makela M.R."/>
            <person name="Stajich J."/>
            <person name="Grigoriev I.V."/>
            <person name="Mortensen U.H."/>
            <person name="De Vries R.P."/>
            <person name="Baker S.E."/>
            <person name="Andersen M.R."/>
        </authorList>
    </citation>
    <scope>NUCLEOTIDE SEQUENCE [LARGE SCALE GENOMIC DNA]</scope>
    <source>
        <strain evidence="2 3">CBS 209.92</strain>
    </source>
</reference>
<keyword evidence="3" id="KW-1185">Reference proteome</keyword>
<comment type="caution">
    <text evidence="2">The sequence shown here is derived from an EMBL/GenBank/DDBJ whole genome shotgun (WGS) entry which is preliminary data.</text>
</comment>
<evidence type="ECO:0000313" key="2">
    <source>
        <dbReference type="EMBL" id="KAL2785844.1"/>
    </source>
</evidence>
<proteinExistence type="predicted"/>
<dbReference type="SUPFAM" id="SSF81383">
    <property type="entry name" value="F-box domain"/>
    <property type="match status" value="1"/>
</dbReference>
<dbReference type="PROSITE" id="PS50181">
    <property type="entry name" value="FBOX"/>
    <property type="match status" value="1"/>
</dbReference>
<dbReference type="Proteomes" id="UP001610563">
    <property type="component" value="Unassembled WGS sequence"/>
</dbReference>
<organism evidence="2 3">
    <name type="scientific">Aspergillus keveii</name>
    <dbReference type="NCBI Taxonomy" id="714993"/>
    <lineage>
        <taxon>Eukaryota</taxon>
        <taxon>Fungi</taxon>
        <taxon>Dikarya</taxon>
        <taxon>Ascomycota</taxon>
        <taxon>Pezizomycotina</taxon>
        <taxon>Eurotiomycetes</taxon>
        <taxon>Eurotiomycetidae</taxon>
        <taxon>Eurotiales</taxon>
        <taxon>Aspergillaceae</taxon>
        <taxon>Aspergillus</taxon>
        <taxon>Aspergillus subgen. Nidulantes</taxon>
    </lineage>
</organism>
<feature type="domain" description="F-box" evidence="1">
    <location>
        <begin position="264"/>
        <end position="310"/>
    </location>
</feature>